<feature type="chain" id="PRO_5011232026" description="Fimbrial-type adhesion domain-containing protein" evidence="1">
    <location>
        <begin position="23"/>
        <end position="177"/>
    </location>
</feature>
<feature type="domain" description="Fimbrial-type adhesion" evidence="2">
    <location>
        <begin position="29"/>
        <end position="176"/>
    </location>
</feature>
<dbReference type="RefSeq" id="WP_071548903.1">
    <property type="nucleotide sequence ID" value="NZ_CP017672.1"/>
</dbReference>
<comment type="caution">
    <text evidence="3">The sequence shown here is derived from an EMBL/GenBank/DDBJ whole genome shotgun (WGS) entry which is preliminary data.</text>
</comment>
<dbReference type="KEGG" id="prg:RB151_P104542"/>
<evidence type="ECO:0000313" key="4">
    <source>
        <dbReference type="Proteomes" id="UP000216001"/>
    </source>
</evidence>
<dbReference type="GO" id="GO:0043709">
    <property type="term" value="P:cell adhesion involved in single-species biofilm formation"/>
    <property type="evidence" value="ECO:0007669"/>
    <property type="project" value="TreeGrafter"/>
</dbReference>
<evidence type="ECO:0000259" key="2">
    <source>
        <dbReference type="Pfam" id="PF00419"/>
    </source>
</evidence>
<dbReference type="Proteomes" id="UP000216001">
    <property type="component" value="Unassembled WGS sequence"/>
</dbReference>
<evidence type="ECO:0000313" key="3">
    <source>
        <dbReference type="EMBL" id="OZS73038.1"/>
    </source>
</evidence>
<accession>A0A219X571</accession>
<proteinExistence type="predicted"/>
<dbReference type="Gene3D" id="2.60.40.1090">
    <property type="entry name" value="Fimbrial-type adhesion domain"/>
    <property type="match status" value="1"/>
</dbReference>
<sequence length="177" mass="19057">MIKINLVTIAACCFLASSLTWGNNTTSVNYDGTLVNLACVIDDETPIEVNMGSIIDKQIYLHGHSVNKKFNLILKDCDPMLANSIVITLNGSSGNVTPDGYLKFDTGSEAKGAVIGIADDKLSRVQIGKKLSPRLTESGTMSVPLYAFVQGTPEAIQNNSITLGQFTATLFYTINFE</sequence>
<gene>
    <name evidence="3" type="ORF">CHI95_18765</name>
</gene>
<organism evidence="3 4">
    <name type="scientific">Providencia rettgeri</name>
    <dbReference type="NCBI Taxonomy" id="587"/>
    <lineage>
        <taxon>Bacteria</taxon>
        <taxon>Pseudomonadati</taxon>
        <taxon>Pseudomonadota</taxon>
        <taxon>Gammaproteobacteria</taxon>
        <taxon>Enterobacterales</taxon>
        <taxon>Morganellaceae</taxon>
        <taxon>Providencia</taxon>
    </lineage>
</organism>
<name>A0A219X571_PRORE</name>
<dbReference type="InterPro" id="IPR036937">
    <property type="entry name" value="Adhesion_dom_fimbrial_sf"/>
</dbReference>
<feature type="signal peptide" evidence="1">
    <location>
        <begin position="1"/>
        <end position="22"/>
    </location>
</feature>
<protein>
    <recommendedName>
        <fullName evidence="2">Fimbrial-type adhesion domain-containing protein</fullName>
    </recommendedName>
</protein>
<dbReference type="PANTHER" id="PTHR33420:SF26">
    <property type="entry name" value="FIMBRIAL SUBUNIT"/>
    <property type="match status" value="1"/>
</dbReference>
<dbReference type="Pfam" id="PF00419">
    <property type="entry name" value="Fimbrial"/>
    <property type="match status" value="1"/>
</dbReference>
<keyword evidence="1" id="KW-0732">Signal</keyword>
<dbReference type="EMBL" id="NOWC01000027">
    <property type="protein sequence ID" value="OZS73038.1"/>
    <property type="molecule type" value="Genomic_DNA"/>
</dbReference>
<dbReference type="GO" id="GO:0009289">
    <property type="term" value="C:pilus"/>
    <property type="evidence" value="ECO:0007669"/>
    <property type="project" value="InterPro"/>
</dbReference>
<reference evidence="3 4" key="1">
    <citation type="submission" date="2017-07" db="EMBL/GenBank/DDBJ databases">
        <title>blaIMP-27 on transferable plasmids in Proteus mirabilis and Providencia rettgeri.</title>
        <authorList>
            <person name="Potter R."/>
        </authorList>
    </citation>
    <scope>NUCLEOTIDE SEQUENCE [LARGE SCALE GENOMIC DNA]</scope>
    <source>
        <strain evidence="3 4">PR1</strain>
    </source>
</reference>
<dbReference type="SUPFAM" id="SSF49401">
    <property type="entry name" value="Bacterial adhesins"/>
    <property type="match status" value="1"/>
</dbReference>
<dbReference type="InterPro" id="IPR000259">
    <property type="entry name" value="Adhesion_dom_fimbrial"/>
</dbReference>
<evidence type="ECO:0000256" key="1">
    <source>
        <dbReference type="SAM" id="SignalP"/>
    </source>
</evidence>
<dbReference type="AlphaFoldDB" id="A0A219X571"/>
<dbReference type="InterPro" id="IPR050263">
    <property type="entry name" value="Bact_Fimbrial_Adh_Pro"/>
</dbReference>
<dbReference type="InterPro" id="IPR008966">
    <property type="entry name" value="Adhesion_dom_sf"/>
</dbReference>
<dbReference type="PANTHER" id="PTHR33420">
    <property type="entry name" value="FIMBRIAL SUBUNIT ELFA-RELATED"/>
    <property type="match status" value="1"/>
</dbReference>